<organism evidence="1 2">
    <name type="scientific">Avena sativa</name>
    <name type="common">Oat</name>
    <dbReference type="NCBI Taxonomy" id="4498"/>
    <lineage>
        <taxon>Eukaryota</taxon>
        <taxon>Viridiplantae</taxon>
        <taxon>Streptophyta</taxon>
        <taxon>Embryophyta</taxon>
        <taxon>Tracheophyta</taxon>
        <taxon>Spermatophyta</taxon>
        <taxon>Magnoliopsida</taxon>
        <taxon>Liliopsida</taxon>
        <taxon>Poales</taxon>
        <taxon>Poaceae</taxon>
        <taxon>BOP clade</taxon>
        <taxon>Pooideae</taxon>
        <taxon>Poodae</taxon>
        <taxon>Poeae</taxon>
        <taxon>Poeae Chloroplast Group 1 (Aveneae type)</taxon>
        <taxon>Aveninae</taxon>
        <taxon>Avena</taxon>
    </lineage>
</organism>
<dbReference type="EnsemblPlants" id="AVESA.00010b.r2.6CG1124020.1">
    <property type="protein sequence ID" value="AVESA.00010b.r2.6CG1124020.1.CDS"/>
    <property type="gene ID" value="AVESA.00010b.r2.6CG1124020"/>
</dbReference>
<dbReference type="Proteomes" id="UP001732700">
    <property type="component" value="Chromosome 6C"/>
</dbReference>
<proteinExistence type="predicted"/>
<reference evidence="1" key="1">
    <citation type="submission" date="2021-05" db="EMBL/GenBank/DDBJ databases">
        <authorList>
            <person name="Scholz U."/>
            <person name="Mascher M."/>
            <person name="Fiebig A."/>
        </authorList>
    </citation>
    <scope>NUCLEOTIDE SEQUENCE [LARGE SCALE GENOMIC DNA]</scope>
</reference>
<sequence length="785" mass="88624">MSKSDSCEDDPAQIRNPATSRPSRSAGDAPRQEKYPTLTSRSSVKHACEVIQGFSEYKRWLVREVGWGGMLEIPSIQKINLKFSAWIMEKIDVRSRSIVLTENKVLRFWHQDVHKVFGVPCGPRNVIGRDANIRADAIEFIKNTLGMNQAGAHSLKAAENFLTRDITEESSKIEKDCFQIALVIFVMGHILAPSIKHDYATIDFWGALADTENIGQFNWCEYILQSLLDAVGKYKTDVRNNSHAINLFGCHLWLQVFLLDNLDLGIFNKKHDVIPRIKAFDADWIRRLITMASDICKGPRSYSSTPATDPLTLMLKELNAKALLHIHNTRVGVLNDMFSFTEKLMAHLSTQCICCNARGFSDCPLNAQITTDDALARTPVNAKLSGVRLDMSDNEGSTSRQSAGSSKRPPLAPDSDAISKKKKPSDVRGESAHSNLCRSSDNIIEQAVYIFNQIASNYNSDQDDPNGPAVFGKLTKVLPRRHPIFHYSYAANPNPWRAGRAPPPLKPDIADELAKALMQIPSEEIERYWIVHDTPSLVCVRGHALREQLAGDGNFEHELMCVALRRYSQVDSEVDQGCPYLNWRIILEADFATLVLAGKDYLRSVHVQSQLIGGHIKFSIACCQFFLAPAMVHDCWVLYMWDMVARAIHVFDPLAGSRGPSSERKQSLQFVASRLHDALFHCLHEYFARWPKQKDSWSTIYPKIVDTLYTSTDSGPIVLHLVRYYDGERLKFPITKYNLEKTRFDALHEVMKLRENRSPLPGDVLWDALAPSQFSFGEFLNEEQA</sequence>
<accession>A0ACD5ZAM8</accession>
<evidence type="ECO:0000313" key="2">
    <source>
        <dbReference type="Proteomes" id="UP001732700"/>
    </source>
</evidence>
<name>A0ACD5ZAM8_AVESA</name>
<evidence type="ECO:0000313" key="1">
    <source>
        <dbReference type="EnsemblPlants" id="AVESA.00010b.r2.6CG1124020.1.CDS"/>
    </source>
</evidence>
<reference evidence="1" key="2">
    <citation type="submission" date="2025-09" db="UniProtKB">
        <authorList>
            <consortium name="EnsemblPlants"/>
        </authorList>
    </citation>
    <scope>IDENTIFICATION</scope>
</reference>
<protein>
    <submittedName>
        <fullName evidence="1">Uncharacterized protein</fullName>
    </submittedName>
</protein>
<keyword evidence="2" id="KW-1185">Reference proteome</keyword>